<name>A0AAD8LYN0_9APIA</name>
<dbReference type="Gene3D" id="3.80.10.10">
    <property type="entry name" value="Ribonuclease Inhibitor"/>
    <property type="match status" value="1"/>
</dbReference>
<comment type="caution">
    <text evidence="1">The sequence shown here is derived from an EMBL/GenBank/DDBJ whole genome shotgun (WGS) entry which is preliminary data.</text>
</comment>
<dbReference type="Proteomes" id="UP001237642">
    <property type="component" value="Unassembled WGS sequence"/>
</dbReference>
<reference evidence="1" key="2">
    <citation type="submission" date="2023-05" db="EMBL/GenBank/DDBJ databases">
        <authorList>
            <person name="Schelkunov M.I."/>
        </authorList>
    </citation>
    <scope>NUCLEOTIDE SEQUENCE</scope>
    <source>
        <strain evidence="1">Hsosn_3</strain>
        <tissue evidence="1">Leaf</tissue>
    </source>
</reference>
<dbReference type="PANTHER" id="PTHR47818">
    <property type="entry name" value="RNI-LIKE SUPERFAMILY PROTEIN"/>
    <property type="match status" value="1"/>
</dbReference>
<keyword evidence="2" id="KW-1185">Reference proteome</keyword>
<evidence type="ECO:0000313" key="2">
    <source>
        <dbReference type="Proteomes" id="UP001237642"/>
    </source>
</evidence>
<proteinExistence type="predicted"/>
<dbReference type="AlphaFoldDB" id="A0AAD8LYN0"/>
<protein>
    <submittedName>
        <fullName evidence="1">Uncharacterized protein</fullName>
    </submittedName>
</protein>
<organism evidence="1 2">
    <name type="scientific">Heracleum sosnowskyi</name>
    <dbReference type="NCBI Taxonomy" id="360622"/>
    <lineage>
        <taxon>Eukaryota</taxon>
        <taxon>Viridiplantae</taxon>
        <taxon>Streptophyta</taxon>
        <taxon>Embryophyta</taxon>
        <taxon>Tracheophyta</taxon>
        <taxon>Spermatophyta</taxon>
        <taxon>Magnoliopsida</taxon>
        <taxon>eudicotyledons</taxon>
        <taxon>Gunneridae</taxon>
        <taxon>Pentapetalae</taxon>
        <taxon>asterids</taxon>
        <taxon>campanulids</taxon>
        <taxon>Apiales</taxon>
        <taxon>Apiaceae</taxon>
        <taxon>Apioideae</taxon>
        <taxon>apioid superclade</taxon>
        <taxon>Tordylieae</taxon>
        <taxon>Tordyliinae</taxon>
        <taxon>Heracleum</taxon>
    </lineage>
</organism>
<reference evidence="1" key="1">
    <citation type="submission" date="2023-02" db="EMBL/GenBank/DDBJ databases">
        <title>Genome of toxic invasive species Heracleum sosnowskyi carries increased number of genes despite the absence of recent whole-genome duplications.</title>
        <authorList>
            <person name="Schelkunov M."/>
            <person name="Shtratnikova V."/>
            <person name="Makarenko M."/>
            <person name="Klepikova A."/>
            <person name="Omelchenko D."/>
            <person name="Novikova G."/>
            <person name="Obukhova E."/>
            <person name="Bogdanov V."/>
            <person name="Penin A."/>
            <person name="Logacheva M."/>
        </authorList>
    </citation>
    <scope>NUCLEOTIDE SEQUENCE</scope>
    <source>
        <strain evidence="1">Hsosn_3</strain>
        <tissue evidence="1">Leaf</tissue>
    </source>
</reference>
<dbReference type="PANTHER" id="PTHR47818:SF2">
    <property type="entry name" value="F-BOX DOMAIN-CONTAINING PROTEIN"/>
    <property type="match status" value="1"/>
</dbReference>
<accession>A0AAD8LYN0</accession>
<dbReference type="InterPro" id="IPR032675">
    <property type="entry name" value="LRR_dom_sf"/>
</dbReference>
<gene>
    <name evidence="1" type="ORF">POM88_052852</name>
</gene>
<sequence length="147" mass="16500">MEVISCSNPCKMKSKEQVEGVCKLLSQNIEIIASLRFNHCKLASEFVNAICESLPVKDLPTQRIQHFTFSVPAGLKSFLSSARCLCTADFRDCDLQQNSARMIFSALFDASSNICFWTSQKTIYLAGFLISNGNFQVIYMLIQENAH</sequence>
<evidence type="ECO:0000313" key="1">
    <source>
        <dbReference type="EMBL" id="KAK1353014.1"/>
    </source>
</evidence>
<dbReference type="EMBL" id="JAUIZM010000014">
    <property type="protein sequence ID" value="KAK1353014.1"/>
    <property type="molecule type" value="Genomic_DNA"/>
</dbReference>